<sequence length="313" mass="36509">MISKLKDLLVKNKHMGNNLTAAQTKGYNTILNLTDEELIGTLCLEPAGFKRETSRSYECHESDRFKAGLCDPRTSFEYKLNEIFQIVEPQNVEYKRFAVKLKMKNHPTKALSKEDINNMKAYLDTRELGEYINIFMKPDLDISKFLNYVNKVGSLKSDRELDNDICQINSERIPRVLIFASKPEFFNCFLKLLNFYSNSLEESSSYCSRHVLIGKVIQRQDSDYMSIKGTIPHRNCVYFFRPLKYRCDIKCINDELLKSFSNVFKGVDLRNPKYGDHRFYSIYDMECANDKVNIKNSDNSNEKDILPEYSSIE</sequence>
<gene>
    <name evidence="1" type="ORF">BN7_4544</name>
</gene>
<evidence type="ECO:0000313" key="1">
    <source>
        <dbReference type="EMBL" id="CCH44966.1"/>
    </source>
</evidence>
<dbReference type="HOGENOM" id="CLU_077213_0_0_1"/>
<evidence type="ECO:0000313" key="2">
    <source>
        <dbReference type="Proteomes" id="UP000009328"/>
    </source>
</evidence>
<comment type="caution">
    <text evidence="1">The sequence shown here is derived from an EMBL/GenBank/DDBJ whole genome shotgun (WGS) entry which is preliminary data.</text>
</comment>
<dbReference type="Proteomes" id="UP000009328">
    <property type="component" value="Unassembled WGS sequence"/>
</dbReference>
<reference evidence="1 2" key="1">
    <citation type="journal article" date="2012" name="Eukaryot. Cell">
        <title>Draft genome sequence of Wickerhamomyces ciferrii NRRL Y-1031 F-60-10.</title>
        <authorList>
            <person name="Schneider J."/>
            <person name="Andrea H."/>
            <person name="Blom J."/>
            <person name="Jaenicke S."/>
            <person name="Ruckert C."/>
            <person name="Schorsch C."/>
            <person name="Szczepanowski R."/>
            <person name="Farwick M."/>
            <person name="Goesmann A."/>
            <person name="Puhler A."/>
            <person name="Schaffer S."/>
            <person name="Tauch A."/>
            <person name="Kohler T."/>
            <person name="Brinkrolf K."/>
        </authorList>
    </citation>
    <scope>NUCLEOTIDE SEQUENCE [LARGE SCALE GENOMIC DNA]</scope>
    <source>
        <strain evidence="2">ATCC 14091 / BCRC 22168 / CBS 111 / JCM 3599 / NBRC 0793 / NRRL Y-1031 F-60-10</strain>
    </source>
</reference>
<dbReference type="EMBL" id="CAIF01000177">
    <property type="protein sequence ID" value="CCH44966.1"/>
    <property type="molecule type" value="Genomic_DNA"/>
</dbReference>
<name>K0KPN8_WICCF</name>
<dbReference type="AlphaFoldDB" id="K0KPN8"/>
<keyword evidence="2" id="KW-1185">Reference proteome</keyword>
<proteinExistence type="predicted"/>
<accession>K0KPN8</accession>
<protein>
    <submittedName>
        <fullName evidence="1">Uncharacterized protein</fullName>
    </submittedName>
</protein>
<dbReference type="InParanoid" id="K0KPN8"/>
<organism evidence="1 2">
    <name type="scientific">Wickerhamomyces ciferrii (strain ATCC 14091 / BCRC 22168 / CBS 111 / JCM 3599 / NBRC 0793 / NRRL Y-1031 F-60-10)</name>
    <name type="common">Yeast</name>
    <name type="synonym">Pichia ciferrii</name>
    <dbReference type="NCBI Taxonomy" id="1206466"/>
    <lineage>
        <taxon>Eukaryota</taxon>
        <taxon>Fungi</taxon>
        <taxon>Dikarya</taxon>
        <taxon>Ascomycota</taxon>
        <taxon>Saccharomycotina</taxon>
        <taxon>Saccharomycetes</taxon>
        <taxon>Phaffomycetales</taxon>
        <taxon>Wickerhamomycetaceae</taxon>
        <taxon>Wickerhamomyces</taxon>
    </lineage>
</organism>